<evidence type="ECO:0000256" key="1">
    <source>
        <dbReference type="SAM" id="Phobius"/>
    </source>
</evidence>
<reference evidence="2 3" key="1">
    <citation type="submission" date="2024-09" db="EMBL/GenBank/DDBJ databases">
        <authorList>
            <person name="Sun Q."/>
            <person name="Mori K."/>
        </authorList>
    </citation>
    <scope>NUCLEOTIDE SEQUENCE [LARGE SCALE GENOMIC DNA]</scope>
    <source>
        <strain evidence="2 3">CECT 7908</strain>
    </source>
</reference>
<evidence type="ECO:0000313" key="2">
    <source>
        <dbReference type="EMBL" id="MFB9064066.1"/>
    </source>
</evidence>
<protein>
    <recommendedName>
        <fullName evidence="4">Permease</fullName>
    </recommendedName>
</protein>
<proteinExistence type="predicted"/>
<dbReference type="RefSeq" id="WP_290261837.1">
    <property type="nucleotide sequence ID" value="NZ_JAUFQQ010000003.1"/>
</dbReference>
<feature type="transmembrane region" description="Helical" evidence="1">
    <location>
        <begin position="98"/>
        <end position="115"/>
    </location>
</feature>
<dbReference type="Proteomes" id="UP001589589">
    <property type="component" value="Unassembled WGS sequence"/>
</dbReference>
<feature type="transmembrane region" description="Helical" evidence="1">
    <location>
        <begin position="61"/>
        <end position="78"/>
    </location>
</feature>
<evidence type="ECO:0008006" key="4">
    <source>
        <dbReference type="Google" id="ProtNLM"/>
    </source>
</evidence>
<keyword evidence="3" id="KW-1185">Reference proteome</keyword>
<accession>A0ABV5FKI8</accession>
<feature type="transmembrane region" description="Helical" evidence="1">
    <location>
        <begin position="7"/>
        <end position="28"/>
    </location>
</feature>
<keyword evidence="1" id="KW-1133">Transmembrane helix</keyword>
<name>A0ABV5FKI8_9FLAO</name>
<keyword evidence="1" id="KW-0472">Membrane</keyword>
<evidence type="ECO:0000313" key="3">
    <source>
        <dbReference type="Proteomes" id="UP001589589"/>
    </source>
</evidence>
<organism evidence="2 3">
    <name type="scientific">Flavobacterium branchiarum</name>
    <dbReference type="NCBI Taxonomy" id="1114870"/>
    <lineage>
        <taxon>Bacteria</taxon>
        <taxon>Pseudomonadati</taxon>
        <taxon>Bacteroidota</taxon>
        <taxon>Flavobacteriia</taxon>
        <taxon>Flavobacteriales</taxon>
        <taxon>Flavobacteriaceae</taxon>
        <taxon>Flavobacterium</taxon>
    </lineage>
</organism>
<feature type="transmembrane region" description="Helical" evidence="1">
    <location>
        <begin position="34"/>
        <end position="54"/>
    </location>
</feature>
<keyword evidence="1" id="KW-0812">Transmembrane</keyword>
<dbReference type="EMBL" id="JBHMEX010000026">
    <property type="protein sequence ID" value="MFB9064066.1"/>
    <property type="molecule type" value="Genomic_DNA"/>
</dbReference>
<comment type="caution">
    <text evidence="2">The sequence shown here is derived from an EMBL/GenBank/DDBJ whole genome shotgun (WGS) entry which is preliminary data.</text>
</comment>
<gene>
    <name evidence="2" type="ORF">ACFFUQ_08535</name>
</gene>
<sequence>MKLQIRILTYSILFFAYSFSTSILLTLGEKLKDHRFITLGCGFLLINLIFSFLVFKWTPSLNIVCSAIIASLALYLALQIGDLHFFRKFDAQGIKTALMAYAILSVLFWEIAYQIKTKRQSKNM</sequence>